<dbReference type="GeneID" id="107271111"/>
<evidence type="ECO:0000256" key="7">
    <source>
        <dbReference type="SAM" id="SignalP"/>
    </source>
</evidence>
<evidence type="ECO:0000256" key="6">
    <source>
        <dbReference type="SAM" id="Phobius"/>
    </source>
</evidence>
<feature type="region of interest" description="Disordered" evidence="5">
    <location>
        <begin position="461"/>
        <end position="482"/>
    </location>
</feature>
<keyword evidence="7" id="KW-0732">Signal</keyword>
<sequence length="527" mass="58374">MNRGLALKFFSFSSVLFACHSSLITQSTVFSDDNNVTISLTGYNSSESNDRAFTQQTTFAASSNLTIDIINIPQTVSFIIAQVHTYQYNVTLSYDQTSFNTSSNSVFGTNLGLVVVINGGSAAQVFVSNDNIVDVDALLAVVAYPVTAPMPGGCNMEFGLEIAPFQKLVVNEATVIVDAQPAAAPMTQEISNSCEQHPVHHESYRLYLPEQDFTTETYFLAIKNMLTVQDVVRNAKQVPVLANTSPMRRIYSAYPGTGASYVVIATYGNYSAAYVPIFTYACSPLFWKDTCQVLTTTLSKFLCAATLFLGIFIAFLGHKFVKTEIFLLGCLSGWMISYIILVICEVFSPTDGLALLENDLNFWLIFFLVILTTVLVLCVLSYRANIICCAVLGSYAVILPIDYYIGSNLKYIVINAIRRATVTGFNLAIIHPPFQIKDIILTCVWIIIKIFGTKVQLRQNKGRPPFPPAASNSTSRRRRHTERTPLLVSSTVPIFILGNESDDVFYSPNHSWFNSILKPCWPRSRNV</sequence>
<dbReference type="InterPro" id="IPR042502">
    <property type="entry name" value="TM7SF3"/>
</dbReference>
<feature type="transmembrane region" description="Helical" evidence="6">
    <location>
        <begin position="298"/>
        <end position="318"/>
    </location>
</feature>
<reference evidence="10" key="1">
    <citation type="submission" date="2025-08" db="UniProtKB">
        <authorList>
            <consortium name="RefSeq"/>
        </authorList>
    </citation>
    <scope>IDENTIFICATION</scope>
</reference>
<dbReference type="PANTHER" id="PTHR15937:SF3">
    <property type="entry name" value="TRANSMEMBRANE 7 SUPERFAMILY MEMBER 3"/>
    <property type="match status" value="1"/>
</dbReference>
<keyword evidence="4 6" id="KW-0472">Membrane</keyword>
<evidence type="ECO:0000256" key="3">
    <source>
        <dbReference type="ARBA" id="ARBA00022989"/>
    </source>
</evidence>
<organism evidence="9 10">
    <name type="scientific">Cephus cinctus</name>
    <name type="common">Wheat stem sawfly</name>
    <dbReference type="NCBI Taxonomy" id="211228"/>
    <lineage>
        <taxon>Eukaryota</taxon>
        <taxon>Metazoa</taxon>
        <taxon>Ecdysozoa</taxon>
        <taxon>Arthropoda</taxon>
        <taxon>Hexapoda</taxon>
        <taxon>Insecta</taxon>
        <taxon>Pterygota</taxon>
        <taxon>Neoptera</taxon>
        <taxon>Endopterygota</taxon>
        <taxon>Hymenoptera</taxon>
        <taxon>Cephoidea</taxon>
        <taxon>Cephidae</taxon>
        <taxon>Cephus</taxon>
    </lineage>
</organism>
<keyword evidence="2 6" id="KW-0812">Transmembrane</keyword>
<protein>
    <submittedName>
        <fullName evidence="10">Transmembrane 7 superfamily member 3 isoform X2</fullName>
    </submittedName>
</protein>
<dbReference type="Pfam" id="PF25992">
    <property type="entry name" value="Ig_TM7SF3_N"/>
    <property type="match status" value="1"/>
</dbReference>
<keyword evidence="3 6" id="KW-1133">Transmembrane helix</keyword>
<feature type="transmembrane region" description="Helical" evidence="6">
    <location>
        <begin position="325"/>
        <end position="348"/>
    </location>
</feature>
<accession>A0AAJ7W4F2</accession>
<name>A0AAJ7W4F2_CEPCN</name>
<dbReference type="AlphaFoldDB" id="A0AAJ7W4F2"/>
<keyword evidence="9" id="KW-1185">Reference proteome</keyword>
<dbReference type="RefSeq" id="XP_024944119.1">
    <property type="nucleotide sequence ID" value="XM_025088351.1"/>
</dbReference>
<dbReference type="Pfam" id="PF13886">
    <property type="entry name" value="TM7S3_TM198"/>
    <property type="match status" value="1"/>
</dbReference>
<dbReference type="Proteomes" id="UP000694920">
    <property type="component" value="Unplaced"/>
</dbReference>
<dbReference type="PROSITE" id="PS51257">
    <property type="entry name" value="PROKAR_LIPOPROTEIN"/>
    <property type="match status" value="1"/>
</dbReference>
<evidence type="ECO:0000256" key="1">
    <source>
        <dbReference type="ARBA" id="ARBA00004141"/>
    </source>
</evidence>
<feature type="transmembrane region" description="Helical" evidence="6">
    <location>
        <begin position="387"/>
        <end position="405"/>
    </location>
</feature>
<feature type="chain" id="PRO_5042555851" evidence="7">
    <location>
        <begin position="22"/>
        <end position="527"/>
    </location>
</feature>
<dbReference type="GO" id="GO:0005886">
    <property type="term" value="C:plasma membrane"/>
    <property type="evidence" value="ECO:0007669"/>
    <property type="project" value="TreeGrafter"/>
</dbReference>
<feature type="domain" description="TM7S3/TM198-like" evidence="8">
    <location>
        <begin position="296"/>
        <end position="457"/>
    </location>
</feature>
<evidence type="ECO:0000313" key="9">
    <source>
        <dbReference type="Proteomes" id="UP000694920"/>
    </source>
</evidence>
<feature type="signal peptide" evidence="7">
    <location>
        <begin position="1"/>
        <end position="21"/>
    </location>
</feature>
<evidence type="ECO:0000256" key="2">
    <source>
        <dbReference type="ARBA" id="ARBA00022692"/>
    </source>
</evidence>
<evidence type="ECO:0000259" key="8">
    <source>
        <dbReference type="Pfam" id="PF13886"/>
    </source>
</evidence>
<dbReference type="GO" id="GO:0043069">
    <property type="term" value="P:negative regulation of programmed cell death"/>
    <property type="evidence" value="ECO:0007669"/>
    <property type="project" value="TreeGrafter"/>
</dbReference>
<evidence type="ECO:0000256" key="4">
    <source>
        <dbReference type="ARBA" id="ARBA00023136"/>
    </source>
</evidence>
<dbReference type="PANTHER" id="PTHR15937">
    <property type="entry name" value="TRANSMEMBRANE 7 SUPERFAMILY MEMBER 3"/>
    <property type="match status" value="1"/>
</dbReference>
<evidence type="ECO:0000256" key="5">
    <source>
        <dbReference type="SAM" id="MobiDB-lite"/>
    </source>
</evidence>
<dbReference type="InterPro" id="IPR025256">
    <property type="entry name" value="TM7S3/TM198-like_dom"/>
</dbReference>
<feature type="transmembrane region" description="Helical" evidence="6">
    <location>
        <begin position="360"/>
        <end position="380"/>
    </location>
</feature>
<evidence type="ECO:0000313" key="10">
    <source>
        <dbReference type="RefSeq" id="XP_024944119.1"/>
    </source>
</evidence>
<gene>
    <name evidence="10" type="primary">LOC107271111</name>
</gene>
<proteinExistence type="predicted"/>
<comment type="subcellular location">
    <subcellularLocation>
        <location evidence="1">Membrane</location>
        <topology evidence="1">Multi-pass membrane protein</topology>
    </subcellularLocation>
</comment>